<dbReference type="VEuPathDB" id="FungiDB:DIURU_003346"/>
<dbReference type="SMART" id="SM00367">
    <property type="entry name" value="LRR_CC"/>
    <property type="match status" value="2"/>
</dbReference>
<reference evidence="4 5" key="1">
    <citation type="submission" date="2019-07" db="EMBL/GenBank/DDBJ databases">
        <title>Genome assembly of two rare yeast pathogens: Diutina rugosa and Trichomonascus ciferrii.</title>
        <authorList>
            <person name="Mixao V."/>
            <person name="Saus E."/>
            <person name="Hansen A."/>
            <person name="Lass-Flor C."/>
            <person name="Gabaldon T."/>
        </authorList>
    </citation>
    <scope>NUCLEOTIDE SEQUENCE [LARGE SCALE GENOMIC DNA]</scope>
    <source>
        <strain evidence="4 5">CBS 613</strain>
    </source>
</reference>
<comment type="caution">
    <text evidence="4">The sequence shown here is derived from an EMBL/GenBank/DDBJ whole genome shotgun (WGS) entry which is preliminary data.</text>
</comment>
<feature type="domain" description="F-box" evidence="3">
    <location>
        <begin position="192"/>
        <end position="239"/>
    </location>
</feature>
<dbReference type="Gene3D" id="1.25.40.10">
    <property type="entry name" value="Tetratricopeptide repeat domain"/>
    <property type="match status" value="1"/>
</dbReference>
<dbReference type="SUPFAM" id="SSF52047">
    <property type="entry name" value="RNI-like"/>
    <property type="match status" value="1"/>
</dbReference>
<keyword evidence="2" id="KW-0802">TPR repeat</keyword>
<dbReference type="InterPro" id="IPR036047">
    <property type="entry name" value="F-box-like_dom_sf"/>
</dbReference>
<evidence type="ECO:0000256" key="2">
    <source>
        <dbReference type="ARBA" id="ARBA00022803"/>
    </source>
</evidence>
<dbReference type="InterPro" id="IPR011990">
    <property type="entry name" value="TPR-like_helical_dom_sf"/>
</dbReference>
<name>A0A642UMQ4_DIURU</name>
<dbReference type="Gene3D" id="1.20.1280.50">
    <property type="match status" value="1"/>
</dbReference>
<dbReference type="PANTHER" id="PTHR22904:SF523">
    <property type="entry name" value="STRESS-INDUCED-PHOSPHOPROTEIN 1"/>
    <property type="match status" value="1"/>
</dbReference>
<evidence type="ECO:0000313" key="4">
    <source>
        <dbReference type="EMBL" id="KAA8900976.1"/>
    </source>
</evidence>
<keyword evidence="5" id="KW-1185">Reference proteome</keyword>
<keyword evidence="1" id="KW-0677">Repeat</keyword>
<dbReference type="EMBL" id="SWFT01000105">
    <property type="protein sequence ID" value="KAA8900976.1"/>
    <property type="molecule type" value="Genomic_DNA"/>
</dbReference>
<evidence type="ECO:0000259" key="3">
    <source>
        <dbReference type="PROSITE" id="PS50181"/>
    </source>
</evidence>
<proteinExistence type="predicted"/>
<dbReference type="InterPro" id="IPR019734">
    <property type="entry name" value="TPR_rpt"/>
</dbReference>
<dbReference type="OrthoDB" id="629492at2759"/>
<dbReference type="GeneID" id="54781997"/>
<dbReference type="InterPro" id="IPR032675">
    <property type="entry name" value="LRR_dom_sf"/>
</dbReference>
<sequence>MDDDKKLELAVIYFHNSRYDKALTIYNELEDAYNALGPMLLKQLRADAKVYNLASIPPIHPNLPKVLDQRAATYEKLGNFTKALADARALVAKDPLNCKGYLRLGKLLEKRGDLTSALSTYSQGITKIKSAFKQSKIKPPPKQYQALKENHERLQATVKTPVEHGVSESTGKRTSSPSFSTVVYKKTRVSGRDPFNLLPLEIIELIFRQIPLTCVLQCHLVCKRWYSSLIQLPSLYRLDCRSGVTVPQFERGVQLVKRISSFTRLKEISSVKIKHAANLERCLRCMITEPGLFFRNIDISDRQFSLSSWIHLMSKTGWTTHNFKRVTKLSLGLVSSMTYGSILLSIFPNLKRLRVLILRSDMDREASNVITTEKAFRRFSMVDSHEKLEELVLVNHPKLNREKQSATPGPATYSAVPPFLNQTFAYLVELIMANYDFENRLPQLGEFFLKTPNLKRLWFENNLSITLLEFFQLLQNYQPSFHLEDLTFRERYIPRATNLVEFTSEDLHQLHDLRRLDVYGSSLTTQGLKKLLRLSGKHLTTLQIGNCCHVEWPQDIIGQQHHILRWKTLFKYAPALQRLSVRNSLIDQFTLSTLSQLEEPHKLEELDLSFCSNVKGVGLLYLLQYPVKKFRLNGVDIDSQTLTYMSERNPHLLEIESDPRATSIFTFGVDSWIQPL</sequence>
<dbReference type="GO" id="GO:0051879">
    <property type="term" value="F:Hsp90 protein binding"/>
    <property type="evidence" value="ECO:0007669"/>
    <property type="project" value="TreeGrafter"/>
</dbReference>
<dbReference type="Pfam" id="PF12937">
    <property type="entry name" value="F-box-like"/>
    <property type="match status" value="1"/>
</dbReference>
<dbReference type="Proteomes" id="UP000449547">
    <property type="component" value="Unassembled WGS sequence"/>
</dbReference>
<dbReference type="Gene3D" id="3.80.10.10">
    <property type="entry name" value="Ribonuclease Inhibitor"/>
    <property type="match status" value="2"/>
</dbReference>
<protein>
    <recommendedName>
        <fullName evidence="3">F-box domain-containing protein</fullName>
    </recommendedName>
</protein>
<dbReference type="Pfam" id="PF13432">
    <property type="entry name" value="TPR_16"/>
    <property type="match status" value="1"/>
</dbReference>
<dbReference type="SMART" id="SM00028">
    <property type="entry name" value="TPR"/>
    <property type="match status" value="3"/>
</dbReference>
<dbReference type="InterPro" id="IPR001810">
    <property type="entry name" value="F-box_dom"/>
</dbReference>
<evidence type="ECO:0000313" key="5">
    <source>
        <dbReference type="Proteomes" id="UP000449547"/>
    </source>
</evidence>
<dbReference type="RefSeq" id="XP_034011599.1">
    <property type="nucleotide sequence ID" value="XM_034156098.1"/>
</dbReference>
<dbReference type="OMA" id="ISCKGYL"/>
<dbReference type="PROSITE" id="PS50181">
    <property type="entry name" value="FBOX"/>
    <property type="match status" value="1"/>
</dbReference>
<dbReference type="SUPFAM" id="SSF48452">
    <property type="entry name" value="TPR-like"/>
    <property type="match status" value="1"/>
</dbReference>
<dbReference type="AlphaFoldDB" id="A0A642UMQ4"/>
<accession>A0A642UMQ4</accession>
<gene>
    <name evidence="4" type="ORF">DIURU_003346</name>
</gene>
<dbReference type="PANTHER" id="PTHR22904">
    <property type="entry name" value="TPR REPEAT CONTAINING PROTEIN"/>
    <property type="match status" value="1"/>
</dbReference>
<dbReference type="SUPFAM" id="SSF81383">
    <property type="entry name" value="F-box domain"/>
    <property type="match status" value="1"/>
</dbReference>
<organism evidence="4 5">
    <name type="scientific">Diutina rugosa</name>
    <name type="common">Yeast</name>
    <name type="synonym">Candida rugosa</name>
    <dbReference type="NCBI Taxonomy" id="5481"/>
    <lineage>
        <taxon>Eukaryota</taxon>
        <taxon>Fungi</taxon>
        <taxon>Dikarya</taxon>
        <taxon>Ascomycota</taxon>
        <taxon>Saccharomycotina</taxon>
        <taxon>Pichiomycetes</taxon>
        <taxon>Debaryomycetaceae</taxon>
        <taxon>Diutina</taxon>
    </lineage>
</organism>
<evidence type="ECO:0000256" key="1">
    <source>
        <dbReference type="ARBA" id="ARBA00022737"/>
    </source>
</evidence>
<dbReference type="InterPro" id="IPR006553">
    <property type="entry name" value="Leu-rich_rpt_Cys-con_subtyp"/>
</dbReference>